<sequence>MESRTSKLEVCDLIWQGGQAKMQSLAWAVVASLVSGWTGFRVREPGDDGKQTMETSPFVVFLSLFLSLSLCAACLPRSQSGVFLPGRKLSCGGLRRGGRLGAMLEWALQGEAIKKGRLLARGALESENKKKGKERDGREMMSTKLVEPMEMRRGARFV</sequence>
<dbReference type="Proteomes" id="UP000240493">
    <property type="component" value="Unassembled WGS sequence"/>
</dbReference>
<dbReference type="OrthoDB" id="10682704at2759"/>
<evidence type="ECO:0000313" key="1">
    <source>
        <dbReference type="EMBL" id="PTB35604.1"/>
    </source>
</evidence>
<protein>
    <submittedName>
        <fullName evidence="1">Uncharacterized protein</fullName>
    </submittedName>
</protein>
<dbReference type="EMBL" id="KZ679274">
    <property type="protein sequence ID" value="PTB35604.1"/>
    <property type="molecule type" value="Genomic_DNA"/>
</dbReference>
<accession>A0A2T3YSX4</accession>
<proteinExistence type="predicted"/>
<gene>
    <name evidence="1" type="ORF">M441DRAFT_296435</name>
</gene>
<dbReference type="AlphaFoldDB" id="A0A2T3YSX4"/>
<name>A0A2T3YSX4_TRIA4</name>
<evidence type="ECO:0000313" key="2">
    <source>
        <dbReference type="Proteomes" id="UP000240493"/>
    </source>
</evidence>
<organism evidence="1 2">
    <name type="scientific">Trichoderma asperellum (strain ATCC 204424 / CBS 433.97 / NBRC 101777)</name>
    <dbReference type="NCBI Taxonomy" id="1042311"/>
    <lineage>
        <taxon>Eukaryota</taxon>
        <taxon>Fungi</taxon>
        <taxon>Dikarya</taxon>
        <taxon>Ascomycota</taxon>
        <taxon>Pezizomycotina</taxon>
        <taxon>Sordariomycetes</taxon>
        <taxon>Hypocreomycetidae</taxon>
        <taxon>Hypocreales</taxon>
        <taxon>Hypocreaceae</taxon>
        <taxon>Trichoderma</taxon>
    </lineage>
</organism>
<reference evidence="1 2" key="1">
    <citation type="submission" date="2016-07" db="EMBL/GenBank/DDBJ databases">
        <title>Multiple horizontal gene transfer events from other fungi enriched the ability of initially mycotrophic Trichoderma (Ascomycota) to feed on dead plant biomass.</title>
        <authorList>
            <consortium name="DOE Joint Genome Institute"/>
            <person name="Aerts A."/>
            <person name="Atanasova L."/>
            <person name="Chenthamara K."/>
            <person name="Zhang J."/>
            <person name="Grujic M."/>
            <person name="Henrissat B."/>
            <person name="Kuo A."/>
            <person name="Salamov A."/>
            <person name="Lipzen A."/>
            <person name="Labutti K."/>
            <person name="Barry K."/>
            <person name="Miao Y."/>
            <person name="Rahimi M.J."/>
            <person name="Shen Q."/>
            <person name="Grigoriev I.V."/>
            <person name="Kubicek C.P."/>
            <person name="Druzhinina I.S."/>
        </authorList>
    </citation>
    <scope>NUCLEOTIDE SEQUENCE [LARGE SCALE GENOMIC DNA]</scope>
    <source>
        <strain evidence="1 2">CBS 433.97</strain>
    </source>
</reference>
<keyword evidence="2" id="KW-1185">Reference proteome</keyword>